<feature type="domain" description="SWIM-type" evidence="1">
    <location>
        <begin position="23"/>
        <end position="56"/>
    </location>
</feature>
<dbReference type="EMBL" id="OU892290">
    <property type="protein sequence ID" value="CAG9763627.1"/>
    <property type="molecule type" value="Genomic_DNA"/>
</dbReference>
<evidence type="ECO:0000313" key="2">
    <source>
        <dbReference type="EMBL" id="CAG9763627.1"/>
    </source>
</evidence>
<dbReference type="AlphaFoldDB" id="A0A9N9MKH1"/>
<dbReference type="GO" id="GO:0008270">
    <property type="term" value="F:zinc ion binding"/>
    <property type="evidence" value="ECO:0007669"/>
    <property type="project" value="InterPro"/>
</dbReference>
<name>A0A9N9MKH1_9CUCU</name>
<organism evidence="2 3">
    <name type="scientific">Ceutorhynchus assimilis</name>
    <name type="common">cabbage seed weevil</name>
    <dbReference type="NCBI Taxonomy" id="467358"/>
    <lineage>
        <taxon>Eukaryota</taxon>
        <taxon>Metazoa</taxon>
        <taxon>Ecdysozoa</taxon>
        <taxon>Arthropoda</taxon>
        <taxon>Hexapoda</taxon>
        <taxon>Insecta</taxon>
        <taxon>Pterygota</taxon>
        <taxon>Neoptera</taxon>
        <taxon>Endopterygota</taxon>
        <taxon>Coleoptera</taxon>
        <taxon>Polyphaga</taxon>
        <taxon>Cucujiformia</taxon>
        <taxon>Curculionidae</taxon>
        <taxon>Ceutorhynchinae</taxon>
        <taxon>Ceutorhynchus</taxon>
    </lineage>
</organism>
<evidence type="ECO:0000259" key="1">
    <source>
        <dbReference type="Pfam" id="PF04434"/>
    </source>
</evidence>
<dbReference type="Proteomes" id="UP001152799">
    <property type="component" value="Chromosome 14"/>
</dbReference>
<proteinExistence type="predicted"/>
<accession>A0A9N9MKH1</accession>
<dbReference type="OrthoDB" id="6771600at2759"/>
<keyword evidence="3" id="KW-1185">Reference proteome</keyword>
<reference evidence="2" key="1">
    <citation type="submission" date="2022-01" db="EMBL/GenBank/DDBJ databases">
        <authorList>
            <person name="King R."/>
        </authorList>
    </citation>
    <scope>NUCLEOTIDE SEQUENCE</scope>
</reference>
<dbReference type="InterPro" id="IPR007527">
    <property type="entry name" value="Znf_SWIM"/>
</dbReference>
<gene>
    <name evidence="2" type="ORF">CEUTPL_LOCUS4285</name>
</gene>
<sequence>MQFDAGLMVIRGQVQASMKDKVYKVEINPNKSGQIETAKCMCSRRIKCHHIAALALFGHYNISVRDKECTWNVPTKSKSAPLKTTEEFYPSKPFKAVEENISEQAKNKLREQLSNFGDTVGFTWILQEDNHGRLNMNLPLIEDIVTGKNFYEAEDKLEYFKVQVPIEEFGAKSGQRPNLSKSRFRQILH</sequence>
<protein>
    <recommendedName>
        <fullName evidence="1">SWIM-type domain-containing protein</fullName>
    </recommendedName>
</protein>
<evidence type="ECO:0000313" key="3">
    <source>
        <dbReference type="Proteomes" id="UP001152799"/>
    </source>
</evidence>
<dbReference type="Pfam" id="PF04434">
    <property type="entry name" value="SWIM"/>
    <property type="match status" value="1"/>
</dbReference>